<evidence type="ECO:0000313" key="4">
    <source>
        <dbReference type="Proteomes" id="UP000737391"/>
    </source>
</evidence>
<dbReference type="Gene3D" id="3.60.15.10">
    <property type="entry name" value="Ribonuclease Z/Hydroxyacylglutathione hydrolase-like"/>
    <property type="match status" value="1"/>
</dbReference>
<feature type="domain" description="DUF6603" evidence="2">
    <location>
        <begin position="1442"/>
        <end position="1796"/>
    </location>
</feature>
<dbReference type="EMBL" id="LUFC02000887">
    <property type="protein sequence ID" value="KAF4493524.1"/>
    <property type="molecule type" value="Genomic_DNA"/>
</dbReference>
<reference evidence="3" key="1">
    <citation type="submission" date="2020-01" db="EMBL/GenBank/DDBJ databases">
        <title>Identification and distribution of gene clusters putatively required for synthesis of sphingolipid metabolism inhibitors in phylogenetically diverse species of the filamentous fungus Fusarium.</title>
        <authorList>
            <person name="Kim H.-S."/>
            <person name="Busman M."/>
            <person name="Brown D.W."/>
            <person name="Divon H."/>
            <person name="Uhlig S."/>
            <person name="Proctor R.H."/>
        </authorList>
    </citation>
    <scope>NUCLEOTIDE SEQUENCE</scope>
    <source>
        <strain evidence="3">NRRL 31653</strain>
    </source>
</reference>
<dbReference type="OrthoDB" id="5096628at2759"/>
<dbReference type="InterPro" id="IPR046538">
    <property type="entry name" value="DUF6603"/>
</dbReference>
<gene>
    <name evidence="3" type="ORF">FAGAP_10374</name>
</gene>
<organism evidence="3 4">
    <name type="scientific">Fusarium agapanthi</name>
    <dbReference type="NCBI Taxonomy" id="1803897"/>
    <lineage>
        <taxon>Eukaryota</taxon>
        <taxon>Fungi</taxon>
        <taxon>Dikarya</taxon>
        <taxon>Ascomycota</taxon>
        <taxon>Pezizomycotina</taxon>
        <taxon>Sordariomycetes</taxon>
        <taxon>Hypocreomycetidae</taxon>
        <taxon>Hypocreales</taxon>
        <taxon>Nectriaceae</taxon>
        <taxon>Fusarium</taxon>
        <taxon>Fusarium fujikuroi species complex</taxon>
    </lineage>
</organism>
<name>A0A9P5B159_9HYPO</name>
<dbReference type="SUPFAM" id="SSF56281">
    <property type="entry name" value="Metallo-hydrolase/oxidoreductase"/>
    <property type="match status" value="1"/>
</dbReference>
<accession>A0A9P5B159</accession>
<keyword evidence="4" id="KW-1185">Reference proteome</keyword>
<evidence type="ECO:0000313" key="3">
    <source>
        <dbReference type="EMBL" id="KAF4493524.1"/>
    </source>
</evidence>
<dbReference type="Pfam" id="PF20248">
    <property type="entry name" value="DUF6603"/>
    <property type="match status" value="1"/>
</dbReference>
<dbReference type="Proteomes" id="UP000737391">
    <property type="component" value="Unassembled WGS sequence"/>
</dbReference>
<protein>
    <recommendedName>
        <fullName evidence="2">DUF6603 domain-containing protein</fullName>
    </recommendedName>
</protein>
<evidence type="ECO:0000256" key="1">
    <source>
        <dbReference type="SAM" id="MobiDB-lite"/>
    </source>
</evidence>
<evidence type="ECO:0000259" key="2">
    <source>
        <dbReference type="Pfam" id="PF20248"/>
    </source>
</evidence>
<dbReference type="InterPro" id="IPR036866">
    <property type="entry name" value="RibonucZ/Hydroxyglut_hydro"/>
</dbReference>
<proteinExistence type="predicted"/>
<feature type="region of interest" description="Disordered" evidence="1">
    <location>
        <begin position="1801"/>
        <end position="1823"/>
    </location>
</feature>
<sequence>MALDSVKLHMVFAGRGDSFTLEVGDGLGNRRLVLIDGGPDGHRYDTTGSPYSRYLMATIRRVWGPVGTVEVAQIINSHPDEDHYKGLLATMSANFGRNDFKLHTGPMKIRANDKVHGFFEQGANIVQREFQLGQLGREVEFTVTQSEHNINALASGNYIPIPMKTTTIIPVDGEDNEAQQPLDEEKLLANGELETIVLDDQLNLESMEPERSTAQVRQRAYLRNYLLLAGGEPESFQDVSIAQLFAYCLNDEVKVVQLLSRAMSNTAVNVSLAFLKPNLDSSLVAYGTSPVGRLHIISAKIPCNIAGVAELPEFDLSVVKIRVTELNFELSDVASVDEKITLNAAADIFVVNAASERGLDLKLTLEMSDYMSELRFVAENLKSIVDLAKAISFDSTELEKLPEKQGPIDSQSFSPLASLRDKSSSVGFTLRLGAQKGVSFELSSIFLTSSGIQYPITAITILDPTSASCRLVKVEIEFQYSFGSAKMVIAEGEAEVEVERYLRFRFVSEPMATSSDFDFQLDLIYESGLSVNDVADAVGLNIDTSLSTSFPLLGAMIQKARAIRLSLCMALSDGKASFEDWSVALIIEKMTILPKFHLHDLKLNISKLVGGNLTCDGQAGFYTEAIDKYFRVSCRLPQKVIPGYIAVDAPGGLTLAEIAKCFSGLDATAVPTLKDMFDIELSKFRIEIGYKTLSEGGDLTSNSKLSVLGVNASLSKDELAIQIGDTKTLKFTDLELLLTWYTKDYFSAVGGKSLKTFSAKATLPGGSFTGNLAYKSTNSSLSLELIPMEWSLVGELLKTVLFQDLANAIIPVIGDFAMKDSSILIDTIDKCINRLDMGFEKAGATTSGHTQSLDNDGFYPDQDTLLISSTISFHSKLARLSFVYGGADGQANKTILFGVSEVKKGALGLRNIFTLCLPDNSGSMSSLWDLDLLSSRGLEENLKPSPLASFAPRESNLAAILNVFGLKDLSEIPLLNQLKDNGTKNIFSGPIIPADSAMPRIVDILDQVIPGTDSALHSSFVNLSMKKLEMTLDKKTPEPTSFQTDFSPDSELRLQAATSNRIFVLRSLQIHYVRTMDKKLDAKSEAVYTLRATVHITGVNMDFTLSSSTTKSDSTDQYVGFSIALGSAKNKDPGLQALLVDFSLTINEKEFINKNKSGLKLDMLSFQVKAAPSLKLVKEPAIALNRVRLNISYSTSNNKIKVISGELEIAQLITLSIGYIKSKDSQEFRAKAKAIRTALFKRSGGSIKLKLASIMQFLLGCTANSSIPDFVTEAEIVLNSSSIEISFTEKKDGRTSTSLISISVYINDLTQSHKSRYRFRQGVSFMLLHNGEPFLVSKAKKSKDNDGKSDSLEIKNLDKQVNGVSISNVGLGYDAKGQKVKIKFTARATIGPLDGELINFVMAVRLPRARQGRNILLSDWSDLAMEMDLDGLSLGVKHAGRDEFVSLMAYAMVQVTLLKTPYVEVRGISDGFGLGSQLIIPTIDDIHNFPLLMESSSRSDAITTFAKFQGASGGRYIKETNGSSWVAAGVPAVACETVDISAIVTFPLDPNVGQISILGTASVRFPRETEKDALASIKLNFSGTIDVEHESLVLRGQIADKSFLLLEDCILTGVFAFGAWFDPSPQAGDWCISIGGWHPAYILPQNYPPAPPRLCISWSYKEHLSLSGTAYAAITPDALMGGIAVHAAFRMWKLEASFNFRADLILNMHPLHYDATIQISANLSNEIEVGPFVDKWSICFQAGLHISGPPFGGVVCFNWAVIKFSVEFGDEYEPPKKLSLHDFVEICLKKDENSPNADHILALEGGSIPSDTASKEPQRPDSLWTSKKKILSRPMQLRHDSHGLESTLTVTIDGQKLKEPFKFELIEERVPPSLWGPYDSDTGKMLAGSSRESIVTHVTGLRIRAPESMWYTNNPKVVPFSADCSRALATFPNDSELIKNFGEKRRIHGASIDMGNAKNAILGKTRDREAMVSRNVARVAIVNNWASFRQLTKTSATEAASTLDSGPLLSIKSFVPQRYAEELEHFCHGAPGVAIG</sequence>
<comment type="caution">
    <text evidence="3">The sequence shown here is derived from an EMBL/GenBank/DDBJ whole genome shotgun (WGS) entry which is preliminary data.</text>
</comment>